<dbReference type="GO" id="GO:0006397">
    <property type="term" value="P:mRNA processing"/>
    <property type="evidence" value="ECO:0007669"/>
    <property type="project" value="UniProtKB-KW"/>
</dbReference>
<comment type="subcellular location">
    <subcellularLocation>
        <location evidence="1 4">Nucleus</location>
    </subcellularLocation>
</comment>
<evidence type="ECO:0000256" key="2">
    <source>
        <dbReference type="ARBA" id="ARBA00022664"/>
    </source>
</evidence>
<feature type="region of interest" description="Disordered" evidence="5">
    <location>
        <begin position="1004"/>
        <end position="1024"/>
    </location>
</feature>
<dbReference type="Pfam" id="PF16661">
    <property type="entry name" value="Lactamase_B_6"/>
    <property type="match status" value="1"/>
</dbReference>
<dbReference type="GO" id="GO:0003723">
    <property type="term" value="F:RNA binding"/>
    <property type="evidence" value="ECO:0007669"/>
    <property type="project" value="UniProtKB-KW"/>
</dbReference>
<dbReference type="Pfam" id="PF10996">
    <property type="entry name" value="Beta-Casp"/>
    <property type="match status" value="1"/>
</dbReference>
<dbReference type="CDD" id="cd16293">
    <property type="entry name" value="CPSF2-like_MBL-fold"/>
    <property type="match status" value="1"/>
</dbReference>
<dbReference type="SMART" id="SM01027">
    <property type="entry name" value="Beta-Casp"/>
    <property type="match status" value="1"/>
</dbReference>
<evidence type="ECO:0000313" key="7">
    <source>
        <dbReference type="EMBL" id="CAD0107699.1"/>
    </source>
</evidence>
<gene>
    <name evidence="7" type="ORF">AWRI4620_LOCUS1954</name>
</gene>
<keyword evidence="4" id="KW-0694">RNA-binding</keyword>
<feature type="compositionally biased region" description="Basic residues" evidence="5">
    <location>
        <begin position="1005"/>
        <end position="1014"/>
    </location>
</feature>
<feature type="compositionally biased region" description="Basic and acidic residues" evidence="5">
    <location>
        <begin position="641"/>
        <end position="667"/>
    </location>
</feature>
<dbReference type="OrthoDB" id="64353at2759"/>
<feature type="compositionally biased region" description="Acidic residues" evidence="5">
    <location>
        <begin position="672"/>
        <end position="685"/>
    </location>
</feature>
<evidence type="ECO:0000256" key="1">
    <source>
        <dbReference type="ARBA" id="ARBA00004123"/>
    </source>
</evidence>
<dbReference type="InterPro" id="IPR027075">
    <property type="entry name" value="CPSF2"/>
</dbReference>
<evidence type="ECO:0000256" key="3">
    <source>
        <dbReference type="ARBA" id="ARBA00023242"/>
    </source>
</evidence>
<feature type="region of interest" description="Disordered" evidence="5">
    <location>
        <begin position="599"/>
        <end position="687"/>
    </location>
</feature>
<dbReference type="InterPro" id="IPR035639">
    <property type="entry name" value="CPSF2_MBL"/>
</dbReference>
<reference evidence="7" key="1">
    <citation type="submission" date="2020-06" db="EMBL/GenBank/DDBJ databases">
        <authorList>
            <person name="Onetto C."/>
        </authorList>
    </citation>
    <scope>NUCLEOTIDE SEQUENCE</scope>
</reference>
<keyword evidence="2 4" id="KW-0507">mRNA processing</keyword>
<dbReference type="Gene3D" id="3.60.15.10">
    <property type="entry name" value="Ribonuclease Z/Hydroxyacylglutathione hydrolase-like"/>
    <property type="match status" value="1"/>
</dbReference>
<feature type="region of interest" description="Disordered" evidence="5">
    <location>
        <begin position="493"/>
        <end position="535"/>
    </location>
</feature>
<feature type="compositionally biased region" description="Polar residues" evidence="5">
    <location>
        <begin position="1015"/>
        <end position="1024"/>
    </location>
</feature>
<protein>
    <recommendedName>
        <fullName evidence="4">Cleavage and polyadenylation specificity factor subunit 2</fullName>
    </recommendedName>
    <alternativeName>
        <fullName evidence="4">Cleavage and polyadenylation specificity factor 100 kDa subunit</fullName>
    </alternativeName>
</protein>
<dbReference type="Pfam" id="PF13299">
    <property type="entry name" value="CPSF100_C"/>
    <property type="match status" value="1"/>
</dbReference>
<dbReference type="InterPro" id="IPR022712">
    <property type="entry name" value="Beta_Casp"/>
</dbReference>
<comment type="similarity">
    <text evidence="4">Belongs to the metallo-beta-lactamase superfamily. RNA-metabolizing metallo-beta-lactamase-like family. CPSF2/YSH1 subfamily.</text>
</comment>
<evidence type="ECO:0000256" key="4">
    <source>
        <dbReference type="RuleBase" id="RU365006"/>
    </source>
</evidence>
<dbReference type="GO" id="GO:0005847">
    <property type="term" value="C:mRNA cleavage and polyadenylation specificity factor complex"/>
    <property type="evidence" value="ECO:0007669"/>
    <property type="project" value="InterPro"/>
</dbReference>
<dbReference type="PANTHER" id="PTHR45922">
    <property type="entry name" value="CLEAVAGE AND POLYADENYLATION SPECIFICITY FACTOR SUBUNIT 2"/>
    <property type="match status" value="1"/>
</dbReference>
<proteinExistence type="inferred from homology"/>
<name>A0A9N8KB44_9PEZI</name>
<dbReference type="PANTHER" id="PTHR45922:SF1">
    <property type="entry name" value="CLEAVAGE AND POLYADENYLATION SPECIFICITY FACTOR SUBUNIT 2"/>
    <property type="match status" value="1"/>
</dbReference>
<comment type="caution">
    <text evidence="7">The sequence shown here is derived from an EMBL/GenBank/DDBJ whole genome shotgun (WGS) entry which is preliminary data.</text>
</comment>
<dbReference type="InterPro" id="IPR001279">
    <property type="entry name" value="Metallo-B-lactamas"/>
</dbReference>
<dbReference type="InterPro" id="IPR025069">
    <property type="entry name" value="Cpsf2_C"/>
</dbReference>
<sequence>MFTLTPLLGAQSESAASQSLLELDGGVKILVDVGWDESLDADKLVHIEQNVSTISLVLLTHPTLNHLGAFAHCCKHIPLFSSIPVYATTPVVSLGRTLTQDLYASAAHQASIVPASALAESLSKAQVPANFLLQPPTADEIASYFSLINPLKYSQPHQPIPSPFSPPLNGLTITAYNAGHTLGGTIWHLQHGLESIVYAVDWNQAKENVLSGAAWLGGAGGGAEVIEQLRRPTALVCSTKGADRSHLSGGRKKRDDALLALVNQTISNGGTVLIPTDSSARMLELAYILEHHWRQGTNGPNQDLYKNTKLAFAAKSASATLRYARSMIEWMDDAIVREMEAAVQGKSDNTQKSQTGRDEDTPFDLKYLKLVEKKTQLHRILDSGKPAVILASDKSLEWGFSNDAIRKICNDPRNLVVLTERAANPSPDNKGIGRFLWEHWRQAVESRDEDANVVEVSGAQTQVRQLDVARLEGDENLLYQQYLARRRQMHSTLQGDNTLTKENAAELADDGSSTSSESSDESENEHQGRALNISATMTHRRKVGLTDAELGINVLLRRKNVYDYDVRNKRGREKVFPYVAKRGRADDFGEVIRPEEYLRAEEKDDTEGQDAAEAKTETAVGQKRKWDEVAPRAIQNGRSGKFPDKRNRTDDRESTNAKSTNQDHDMNGDAASESEESDYEPEESLPEGPLKAVFTEESLQLNVRIAYVDFSGLHEKRDLQMLIPLIRPRKLILVAGEEAETLALAEDCKALLASGEGNAVDILTPIIGETVDASVDTNAWTLKLSRNLVKKLAWQNVKGLGIVAITGRLEAVQKLLADANSNGDEAIKRKKQKMIAGGNETDASDMADEADVETEPVLDVLSTNPLANNQVTTQPLHVGDLRLADLRKLMQASGHAAEFRGEGTLLVDGAVVVRKTANGRIEIEGGNYMASAGRRESAFFAVRRKVSLDQSTLPTRATLHPTLGNHTATNQLALPTTSNANLARHAHLGCPLCRRARQSLAPQRHGGRWLKHSSQRQGTGDYNQDNYSHQRHLFQDGDKDCFQSCIFSCQSTFCTCLFISKSTTLQTCFFNSRKVHGFQDIQKNLVFYLSSKDLCRSRCFQNRGLYIDICQQNSATPSNTSSKTTASQKAAKAKAVTAPCPPLPGMKIIYPKHHTCLHVILRTKVWENGAVPANLIAKTFYVPCVLSVSELIEQLMGGEGDKCKGWALTEVQEKGDGVFVKGCSVEYGSDRAGEALKGVGWSEKNGGERPPVWVVLHKV</sequence>
<dbReference type="InterPro" id="IPR036866">
    <property type="entry name" value="RibonucZ/Hydroxyglut_hydro"/>
</dbReference>
<evidence type="ECO:0000259" key="6">
    <source>
        <dbReference type="SMART" id="SM01027"/>
    </source>
</evidence>
<dbReference type="InterPro" id="IPR011108">
    <property type="entry name" value="RMMBL"/>
</dbReference>
<dbReference type="AlphaFoldDB" id="A0A9N8KB44"/>
<dbReference type="EMBL" id="CAINUL010000002">
    <property type="protein sequence ID" value="CAD0107699.1"/>
    <property type="molecule type" value="Genomic_DNA"/>
</dbReference>
<feature type="domain" description="Beta-Casp" evidence="6">
    <location>
        <begin position="282"/>
        <end position="436"/>
    </location>
</feature>
<keyword evidence="8" id="KW-1185">Reference proteome</keyword>
<evidence type="ECO:0000256" key="5">
    <source>
        <dbReference type="SAM" id="MobiDB-lite"/>
    </source>
</evidence>
<dbReference type="Pfam" id="PF07521">
    <property type="entry name" value="RMMBL"/>
    <property type="match status" value="1"/>
</dbReference>
<organism evidence="7 8">
    <name type="scientific">Aureobasidium uvarum</name>
    <dbReference type="NCBI Taxonomy" id="2773716"/>
    <lineage>
        <taxon>Eukaryota</taxon>
        <taxon>Fungi</taxon>
        <taxon>Dikarya</taxon>
        <taxon>Ascomycota</taxon>
        <taxon>Pezizomycotina</taxon>
        <taxon>Dothideomycetes</taxon>
        <taxon>Dothideomycetidae</taxon>
        <taxon>Dothideales</taxon>
        <taxon>Saccotheciaceae</taxon>
        <taxon>Aureobasidium</taxon>
    </lineage>
</organism>
<keyword evidence="3 4" id="KW-0539">Nucleus</keyword>
<dbReference type="Proteomes" id="UP000745764">
    <property type="component" value="Unassembled WGS sequence"/>
</dbReference>
<accession>A0A9N8KB44</accession>
<evidence type="ECO:0000313" key="8">
    <source>
        <dbReference type="Proteomes" id="UP000745764"/>
    </source>
</evidence>
<dbReference type="SUPFAM" id="SSF56281">
    <property type="entry name" value="Metallo-hydrolase/oxidoreductase"/>
    <property type="match status" value="1"/>
</dbReference>